<dbReference type="AlphaFoldDB" id="A0AAV7VVT7"/>
<dbReference type="EMBL" id="JANPWB010000002">
    <property type="protein sequence ID" value="KAJ1205805.1"/>
    <property type="molecule type" value="Genomic_DNA"/>
</dbReference>
<evidence type="ECO:0000313" key="1">
    <source>
        <dbReference type="EMBL" id="KAJ1205805.1"/>
    </source>
</evidence>
<comment type="caution">
    <text evidence="1">The sequence shown here is derived from an EMBL/GenBank/DDBJ whole genome shotgun (WGS) entry which is preliminary data.</text>
</comment>
<reference evidence="1" key="1">
    <citation type="journal article" date="2022" name="bioRxiv">
        <title>Sequencing and chromosome-scale assembly of the giantPleurodeles waltlgenome.</title>
        <authorList>
            <person name="Brown T."/>
            <person name="Elewa A."/>
            <person name="Iarovenko S."/>
            <person name="Subramanian E."/>
            <person name="Araus A.J."/>
            <person name="Petzold A."/>
            <person name="Susuki M."/>
            <person name="Suzuki K.-i.T."/>
            <person name="Hayashi T."/>
            <person name="Toyoda A."/>
            <person name="Oliveira C."/>
            <person name="Osipova E."/>
            <person name="Leigh N.D."/>
            <person name="Simon A."/>
            <person name="Yun M.H."/>
        </authorList>
    </citation>
    <scope>NUCLEOTIDE SEQUENCE</scope>
    <source>
        <strain evidence="1">20211129_DDA</strain>
        <tissue evidence="1">Liver</tissue>
    </source>
</reference>
<keyword evidence="2" id="KW-1185">Reference proteome</keyword>
<accession>A0AAV7VVT7</accession>
<gene>
    <name evidence="1" type="ORF">NDU88_001231</name>
</gene>
<sequence length="126" mass="13006">MLDQASEVLPLDCVEVPAAVSGVTGPPDAGGIAGAGPLPMVCSCGERLCGLLCGGDALTGCWTVPCWGPVEKRVHAEGVARGRRLWVRSSTPSAEIVVRYALCSGFPPQFVSCLALELEVPLMGVI</sequence>
<proteinExistence type="predicted"/>
<organism evidence="1 2">
    <name type="scientific">Pleurodeles waltl</name>
    <name type="common">Iberian ribbed newt</name>
    <dbReference type="NCBI Taxonomy" id="8319"/>
    <lineage>
        <taxon>Eukaryota</taxon>
        <taxon>Metazoa</taxon>
        <taxon>Chordata</taxon>
        <taxon>Craniata</taxon>
        <taxon>Vertebrata</taxon>
        <taxon>Euteleostomi</taxon>
        <taxon>Amphibia</taxon>
        <taxon>Batrachia</taxon>
        <taxon>Caudata</taxon>
        <taxon>Salamandroidea</taxon>
        <taxon>Salamandridae</taxon>
        <taxon>Pleurodelinae</taxon>
        <taxon>Pleurodeles</taxon>
    </lineage>
</organism>
<evidence type="ECO:0000313" key="2">
    <source>
        <dbReference type="Proteomes" id="UP001066276"/>
    </source>
</evidence>
<dbReference type="Proteomes" id="UP001066276">
    <property type="component" value="Chromosome 1_2"/>
</dbReference>
<protein>
    <submittedName>
        <fullName evidence="1">Uncharacterized protein</fullName>
    </submittedName>
</protein>
<name>A0AAV7VVT7_PLEWA</name>